<evidence type="ECO:0000256" key="3">
    <source>
        <dbReference type="ARBA" id="ARBA00022729"/>
    </source>
</evidence>
<dbReference type="NCBIfam" id="TIGR01451">
    <property type="entry name" value="B_ant_repeat"/>
    <property type="match status" value="1"/>
</dbReference>
<dbReference type="Gene3D" id="2.150.10.10">
    <property type="entry name" value="Serralysin-like metalloprotease, C-terminal"/>
    <property type="match status" value="5"/>
</dbReference>
<dbReference type="InterPro" id="IPR018511">
    <property type="entry name" value="Hemolysin-typ_Ca-bd_CS"/>
</dbReference>
<dbReference type="InterPro" id="IPR001434">
    <property type="entry name" value="OmcB-like_DUF11"/>
</dbReference>
<evidence type="ECO:0000256" key="4">
    <source>
        <dbReference type="SAM" id="MobiDB-lite"/>
    </source>
</evidence>
<dbReference type="InterPro" id="IPR047589">
    <property type="entry name" value="DUF11_rpt"/>
</dbReference>
<dbReference type="Gene3D" id="2.60.40.2030">
    <property type="match status" value="1"/>
</dbReference>
<keyword evidence="7" id="KW-1185">Reference proteome</keyword>
<dbReference type="Proteomes" id="UP000286997">
    <property type="component" value="Unassembled WGS sequence"/>
</dbReference>
<dbReference type="GO" id="GO:0005576">
    <property type="term" value="C:extracellular region"/>
    <property type="evidence" value="ECO:0007669"/>
    <property type="project" value="UniProtKB-SubCell"/>
</dbReference>
<evidence type="ECO:0000256" key="2">
    <source>
        <dbReference type="ARBA" id="ARBA00022525"/>
    </source>
</evidence>
<dbReference type="Pfam" id="PF01345">
    <property type="entry name" value="DUF11"/>
    <property type="match status" value="1"/>
</dbReference>
<dbReference type="InterPro" id="IPR013425">
    <property type="entry name" value="Autotrns_rpt"/>
</dbReference>
<dbReference type="InterPro" id="IPR011050">
    <property type="entry name" value="Pectin_lyase_fold/virulence"/>
</dbReference>
<accession>A0A3S2V5G2</accession>
<dbReference type="Pfam" id="PF12951">
    <property type="entry name" value="PATR"/>
    <property type="match status" value="2"/>
</dbReference>
<dbReference type="OrthoDB" id="8010440at2"/>
<dbReference type="InterPro" id="IPR038081">
    <property type="entry name" value="CalX-like_sf"/>
</dbReference>
<name>A0A3S2V5G2_9HYPH</name>
<sequence>MFLQGSGTLTYAPGAGQTSNLYGTIEDQVGYVGRTGYVPNAGTWTGTERWTLAKDGAGTLKMWSANTHSGGTTISDGTLWISHLDAGGTFDGLGGGTVTLDGGTLELAASGSLVRNDLVVAPNRTGGIAVSAGETAYFQFTAASSLSLGAGSRIVFGSQTATGTLAFQTDFRSIDASASLEVGGGTLRDESGLLQNRFLALLSETRVGANAALDLNGNSGTIRNLQGAAASAVLRTGTDAATVTTIYGGSFAGAIQGAGGLAKTRGDTLALSGDSSYAGGTALDGGVLALGRMTSAGSGGITFGSGAQILRLDAGGTLANALLGFDVDDAIDLRAIRAGGATLTRNGDSLTVTEGAADGGDSNTLSLGPAPVGYAFALSDDGSGGTRVRLAQDVADLSVTLSNGGGALQAGADTTYTLTVSNTGLVDAADVTVTNVLPANATFVSLTQTGGPAFATTTPAEGANGPIRGTLASLAVGATATFALTLRTDASSPTLTNTVTVRTATAEVTTGNNTATDSDAVDTTPPTVSLATTGLSRAEGNGGTTVYDFTLTRTGNLNLASDVGYAVTGAGTNPADAADFAGGVLPTGRVVFAAGSSTATITLRVAGDASVERDESFVLTLSDPRNATIGTGTATGLITDDDSAPADPSDPTGASRTGTAGDDSLFGGAGNDTLSGLAGNDRLTGRAGDDRLDGGVGADTMLGGLGDDTYLVDDLRDVVTELFGEGRDTVLTSLSAYALGDAVEALTATGSGFFTGTGNALANLITGGNRGNRLDGGAGADTLVGGLGNDTYVVDDVNDVVVERAGGGIDRVLVGVSYTLGDNVENLGMGTSASLSGTGNALANQLVGNRGNNVLDGRGGADTLVGGLGDDTYVVDNAGDVVTELAGEGFDTVRTSLSAYTLCAAVEALTATSTGSFTGTGNALANLITGSDRGNRLDGGAGADTLVGGLGNDTYVVDNAADVVVERAGGGTDRVLTNVSYTLGDNVENLGMGTSLGLSGTGNALANLLVGNKGNNVLDGRGGADTLTGGAGRDTFVLRAGETAGDTVTDFVRGTDTLAFYGFGTGAMLSRGSGDLYTVTSADGSTSGSFRLTGVADLDLSAGAGNTDARFFA</sequence>
<comment type="subcellular location">
    <subcellularLocation>
        <location evidence="1">Secreted</location>
    </subcellularLocation>
</comment>
<dbReference type="PROSITE" id="PS00330">
    <property type="entry name" value="HEMOLYSIN_CALCIUM"/>
    <property type="match status" value="1"/>
</dbReference>
<keyword evidence="3" id="KW-0732">Signal</keyword>
<evidence type="ECO:0000313" key="6">
    <source>
        <dbReference type="EMBL" id="RVU14753.1"/>
    </source>
</evidence>
<feature type="domain" description="DUF11" evidence="5">
    <location>
        <begin position="396"/>
        <end position="516"/>
    </location>
</feature>
<dbReference type="SUPFAM" id="SSF51126">
    <property type="entry name" value="Pectin lyase-like"/>
    <property type="match status" value="1"/>
</dbReference>
<comment type="caution">
    <text evidence="6">The sequence shown here is derived from an EMBL/GenBank/DDBJ whole genome shotgun (WGS) entry which is preliminary data.</text>
</comment>
<dbReference type="InterPro" id="IPR050557">
    <property type="entry name" value="RTX_toxin/Mannuronan_C5-epim"/>
</dbReference>
<protein>
    <submittedName>
        <fullName evidence="6">DUF11 domain-containing protein</fullName>
    </submittedName>
</protein>
<dbReference type="EMBL" id="SACP01000027">
    <property type="protein sequence ID" value="RVU14753.1"/>
    <property type="molecule type" value="Genomic_DNA"/>
</dbReference>
<organism evidence="6 7">
    <name type="scientific">Methylobacterium oryzihabitans</name>
    <dbReference type="NCBI Taxonomy" id="2499852"/>
    <lineage>
        <taxon>Bacteria</taxon>
        <taxon>Pseudomonadati</taxon>
        <taxon>Pseudomonadota</taxon>
        <taxon>Alphaproteobacteria</taxon>
        <taxon>Hyphomicrobiales</taxon>
        <taxon>Methylobacteriaceae</taxon>
        <taxon>Methylobacterium</taxon>
    </lineage>
</organism>
<dbReference type="AlphaFoldDB" id="A0A3S2V5G2"/>
<dbReference type="InterPro" id="IPR011049">
    <property type="entry name" value="Serralysin-like_metalloprot_C"/>
</dbReference>
<feature type="region of interest" description="Disordered" evidence="4">
    <location>
        <begin position="630"/>
        <end position="667"/>
    </location>
</feature>
<dbReference type="SUPFAM" id="SSF51120">
    <property type="entry name" value="beta-Roll"/>
    <property type="match status" value="3"/>
</dbReference>
<dbReference type="NCBIfam" id="TIGR02601">
    <property type="entry name" value="autotrns_rpt"/>
    <property type="match status" value="1"/>
</dbReference>
<dbReference type="InterPro" id="IPR001343">
    <property type="entry name" value="Hemolysn_Ca-bd"/>
</dbReference>
<evidence type="ECO:0000256" key="1">
    <source>
        <dbReference type="ARBA" id="ARBA00004613"/>
    </source>
</evidence>
<keyword evidence="2" id="KW-0964">Secreted</keyword>
<proteinExistence type="predicted"/>
<dbReference type="PANTHER" id="PTHR38340:SF1">
    <property type="entry name" value="S-LAYER PROTEIN"/>
    <property type="match status" value="1"/>
</dbReference>
<dbReference type="GO" id="GO:0005509">
    <property type="term" value="F:calcium ion binding"/>
    <property type="evidence" value="ECO:0007669"/>
    <property type="project" value="InterPro"/>
</dbReference>
<evidence type="ECO:0000259" key="5">
    <source>
        <dbReference type="Pfam" id="PF01345"/>
    </source>
</evidence>
<gene>
    <name evidence="6" type="ORF">EOE48_22000</name>
</gene>
<evidence type="ECO:0000313" key="7">
    <source>
        <dbReference type="Proteomes" id="UP000286997"/>
    </source>
</evidence>
<dbReference type="SUPFAM" id="SSF141072">
    <property type="entry name" value="CalX-like"/>
    <property type="match status" value="1"/>
</dbReference>
<reference evidence="6 7" key="1">
    <citation type="submission" date="2019-01" db="EMBL/GenBank/DDBJ databases">
        <authorList>
            <person name="Chen W.-M."/>
        </authorList>
    </citation>
    <scope>NUCLEOTIDE SEQUENCE [LARGE SCALE GENOMIC DNA]</scope>
    <source>
        <strain evidence="6 7">TER-1</strain>
    </source>
</reference>
<dbReference type="PRINTS" id="PR00313">
    <property type="entry name" value="CABNDNGRPT"/>
</dbReference>
<dbReference type="PANTHER" id="PTHR38340">
    <property type="entry name" value="S-LAYER PROTEIN"/>
    <property type="match status" value="1"/>
</dbReference>
<dbReference type="Pfam" id="PF00353">
    <property type="entry name" value="HemolysinCabind"/>
    <property type="match status" value="5"/>
</dbReference>